<dbReference type="SUPFAM" id="SSF50969">
    <property type="entry name" value="YVTN repeat-like/Quinoprotein amine dehydrogenase"/>
    <property type="match status" value="1"/>
</dbReference>
<reference evidence="3 4" key="1">
    <citation type="submission" date="2014-06" db="EMBL/GenBank/DDBJ databases">
        <title>Draft genome sequence of Bacillus manliponensis JCM 15802 (MCCC 1A00708).</title>
        <authorList>
            <person name="Lai Q."/>
            <person name="Liu Y."/>
            <person name="Shao Z."/>
        </authorList>
    </citation>
    <scope>NUCLEOTIDE SEQUENCE [LARGE SCALE GENOMIC DNA]</scope>
    <source>
        <strain evidence="3 4">JCM 15802</strain>
    </source>
</reference>
<organism evidence="3 4">
    <name type="scientific">Bacillus manliponensis</name>
    <dbReference type="NCBI Taxonomy" id="574376"/>
    <lineage>
        <taxon>Bacteria</taxon>
        <taxon>Bacillati</taxon>
        <taxon>Bacillota</taxon>
        <taxon>Bacilli</taxon>
        <taxon>Bacillales</taxon>
        <taxon>Bacillaceae</taxon>
        <taxon>Bacillus</taxon>
        <taxon>Bacillus cereus group</taxon>
    </lineage>
</organism>
<evidence type="ECO:0000313" key="4">
    <source>
        <dbReference type="Proteomes" id="UP000027822"/>
    </source>
</evidence>
<comment type="caution">
    <text evidence="3">The sequence shown here is derived from an EMBL/GenBank/DDBJ whole genome shotgun (WGS) entry which is preliminary data.</text>
</comment>
<dbReference type="Proteomes" id="UP000027822">
    <property type="component" value="Unassembled WGS sequence"/>
</dbReference>
<proteinExistence type="predicted"/>
<dbReference type="STRING" id="574376.BAMA_19240"/>
<feature type="chain" id="PRO_5001690687" description="Lipoprotein" evidence="2">
    <location>
        <begin position="27"/>
        <end position="563"/>
    </location>
</feature>
<dbReference type="OrthoDB" id="4495524at2"/>
<sequence>MMKMKLFLLFSSLLLVSSTVTYPAKAEANTKETTKDMKQKKEKSPLSDIDVPNRPPKNPFLVDGSSGLTHLDSAQTDSTVIPGPSGKKKISKKQIQRMPGGLINISYVSGPVYPTGEQVIWLANNNRIAKVLIDDDQFKPISEFKIPGQAYLSRKDANKVTNKMDSFKSEKDLLHYINKEFPKYGENVAARSGVYPVMDYEGNFYTVVNESIMVFGDKNPHDPFSEIELRRQYTLPKEILSPNAKLPDAILGLNITYDGQLVFATLGGVVGVIDRYFQEEPQYIKLDGETISNSFSLDEKGGIYVVSSKHMNKFVWDGEKLSNNPEDGAWKSEYNVEEGAAGGIKLDIGSGSTPTLMGFGDDEDKLVVITDGSKAMNIVAFWRDEIPENFQQQPGTKSNRIAGQMKVNFGQKNVEEAQSEQSVAVLGYGAFVVNNTLPDKLQTKIENVIVSGVTRQGPKGVEKFEWDSKKNEWKSKWADPNMSAPSVIPLISAGSNQAYFNRYVDGAWEITGLDWDTGKVKTRLILGDSQAYNGAYSLIQLLPNGDIVYGGLTGYLKINTNKK</sequence>
<dbReference type="eggNOG" id="COG1520">
    <property type="taxonomic scope" value="Bacteria"/>
</dbReference>
<gene>
    <name evidence="3" type="ORF">BAMA_19240</name>
</gene>
<accession>A0A073JY42</accession>
<feature type="compositionally biased region" description="Basic and acidic residues" evidence="1">
    <location>
        <begin position="30"/>
        <end position="45"/>
    </location>
</feature>
<feature type="signal peptide" evidence="2">
    <location>
        <begin position="1"/>
        <end position="26"/>
    </location>
</feature>
<evidence type="ECO:0000256" key="1">
    <source>
        <dbReference type="SAM" id="MobiDB-lite"/>
    </source>
</evidence>
<keyword evidence="2" id="KW-0732">Signal</keyword>
<dbReference type="AlphaFoldDB" id="A0A073JY42"/>
<dbReference type="InterPro" id="IPR011044">
    <property type="entry name" value="Quino_amine_DH_bsu"/>
</dbReference>
<feature type="region of interest" description="Disordered" evidence="1">
    <location>
        <begin position="30"/>
        <end position="56"/>
    </location>
</feature>
<dbReference type="EMBL" id="JOTN01000005">
    <property type="protein sequence ID" value="KEK19909.1"/>
    <property type="molecule type" value="Genomic_DNA"/>
</dbReference>
<evidence type="ECO:0000256" key="2">
    <source>
        <dbReference type="SAM" id="SignalP"/>
    </source>
</evidence>
<protein>
    <recommendedName>
        <fullName evidence="5">Lipoprotein</fullName>
    </recommendedName>
</protein>
<keyword evidence="4" id="KW-1185">Reference proteome</keyword>
<dbReference type="RefSeq" id="WP_034638097.1">
    <property type="nucleotide sequence ID" value="NZ_CBCSJC010000010.1"/>
</dbReference>
<evidence type="ECO:0000313" key="3">
    <source>
        <dbReference type="EMBL" id="KEK19909.1"/>
    </source>
</evidence>
<name>A0A073JY42_9BACI</name>
<evidence type="ECO:0008006" key="5">
    <source>
        <dbReference type="Google" id="ProtNLM"/>
    </source>
</evidence>